<evidence type="ECO:0000313" key="2">
    <source>
        <dbReference type="EMBL" id="KAH3797029.1"/>
    </source>
</evidence>
<gene>
    <name evidence="2" type="ORF">DPMN_150605</name>
</gene>
<reference evidence="2" key="2">
    <citation type="submission" date="2020-11" db="EMBL/GenBank/DDBJ databases">
        <authorList>
            <person name="McCartney M.A."/>
            <person name="Auch B."/>
            <person name="Kono T."/>
            <person name="Mallez S."/>
            <person name="Becker A."/>
            <person name="Gohl D.M."/>
            <person name="Silverstein K.A.T."/>
            <person name="Koren S."/>
            <person name="Bechman K.B."/>
            <person name="Herman A."/>
            <person name="Abrahante J.E."/>
            <person name="Garbe J."/>
        </authorList>
    </citation>
    <scope>NUCLEOTIDE SEQUENCE</scope>
    <source>
        <strain evidence="2">Duluth1</strain>
        <tissue evidence="2">Whole animal</tissue>
    </source>
</reference>
<sequence length="164" mass="18849">MRLRIIQARPVSLNDTIRHAVELEAFYRAERAKSDGHVSAVATDGNKPIKHMVELQKMVDMLNKRLSQFMGTAETSQPRYGSRKRNCPDIGRGSRDEEKTTSGKPSVFDANVTLRERLSLKPLQVTDATVFDRMCFHRPMQNVAVPRHNRLRSWGWWSKDLSEV</sequence>
<dbReference type="Proteomes" id="UP000828390">
    <property type="component" value="Unassembled WGS sequence"/>
</dbReference>
<keyword evidence="3" id="KW-1185">Reference proteome</keyword>
<evidence type="ECO:0000256" key="1">
    <source>
        <dbReference type="SAM" id="MobiDB-lite"/>
    </source>
</evidence>
<dbReference type="EMBL" id="JAIWYP010000007">
    <property type="protein sequence ID" value="KAH3797029.1"/>
    <property type="molecule type" value="Genomic_DNA"/>
</dbReference>
<feature type="region of interest" description="Disordered" evidence="1">
    <location>
        <begin position="71"/>
        <end position="105"/>
    </location>
</feature>
<proteinExistence type="predicted"/>
<feature type="compositionally biased region" description="Basic and acidic residues" evidence="1">
    <location>
        <begin position="92"/>
        <end position="101"/>
    </location>
</feature>
<dbReference type="AlphaFoldDB" id="A0A9D4J5S1"/>
<name>A0A9D4J5S1_DREPO</name>
<evidence type="ECO:0000313" key="3">
    <source>
        <dbReference type="Proteomes" id="UP000828390"/>
    </source>
</evidence>
<accession>A0A9D4J5S1</accession>
<reference evidence="2" key="1">
    <citation type="journal article" date="2019" name="bioRxiv">
        <title>The Genome of the Zebra Mussel, Dreissena polymorpha: A Resource for Invasive Species Research.</title>
        <authorList>
            <person name="McCartney M.A."/>
            <person name="Auch B."/>
            <person name="Kono T."/>
            <person name="Mallez S."/>
            <person name="Zhang Y."/>
            <person name="Obille A."/>
            <person name="Becker A."/>
            <person name="Abrahante J.E."/>
            <person name="Garbe J."/>
            <person name="Badalamenti J.P."/>
            <person name="Herman A."/>
            <person name="Mangelson H."/>
            <person name="Liachko I."/>
            <person name="Sullivan S."/>
            <person name="Sone E.D."/>
            <person name="Koren S."/>
            <person name="Silverstein K.A.T."/>
            <person name="Beckman K.B."/>
            <person name="Gohl D.M."/>
        </authorList>
    </citation>
    <scope>NUCLEOTIDE SEQUENCE</scope>
    <source>
        <strain evidence="2">Duluth1</strain>
        <tissue evidence="2">Whole animal</tissue>
    </source>
</reference>
<organism evidence="2 3">
    <name type="scientific">Dreissena polymorpha</name>
    <name type="common">Zebra mussel</name>
    <name type="synonym">Mytilus polymorpha</name>
    <dbReference type="NCBI Taxonomy" id="45954"/>
    <lineage>
        <taxon>Eukaryota</taxon>
        <taxon>Metazoa</taxon>
        <taxon>Spiralia</taxon>
        <taxon>Lophotrochozoa</taxon>
        <taxon>Mollusca</taxon>
        <taxon>Bivalvia</taxon>
        <taxon>Autobranchia</taxon>
        <taxon>Heteroconchia</taxon>
        <taxon>Euheterodonta</taxon>
        <taxon>Imparidentia</taxon>
        <taxon>Neoheterodontei</taxon>
        <taxon>Myida</taxon>
        <taxon>Dreissenoidea</taxon>
        <taxon>Dreissenidae</taxon>
        <taxon>Dreissena</taxon>
    </lineage>
</organism>
<protein>
    <submittedName>
        <fullName evidence="2">Uncharacterized protein</fullName>
    </submittedName>
</protein>
<comment type="caution">
    <text evidence="2">The sequence shown here is derived from an EMBL/GenBank/DDBJ whole genome shotgun (WGS) entry which is preliminary data.</text>
</comment>